<keyword evidence="3" id="KW-1185">Reference proteome</keyword>
<comment type="caution">
    <text evidence="2">The sequence shown here is derived from an EMBL/GenBank/DDBJ whole genome shotgun (WGS) entry which is preliminary data.</text>
</comment>
<keyword evidence="1" id="KW-0812">Transmembrane</keyword>
<feature type="transmembrane region" description="Helical" evidence="1">
    <location>
        <begin position="346"/>
        <end position="366"/>
    </location>
</feature>
<dbReference type="RefSeq" id="WP_047782977.1">
    <property type="nucleotide sequence ID" value="NZ_JZWI01000002.1"/>
</dbReference>
<keyword evidence="1" id="KW-1133">Transmembrane helix</keyword>
<feature type="transmembrane region" description="Helical" evidence="1">
    <location>
        <begin position="129"/>
        <end position="147"/>
    </location>
</feature>
<sequence>MRALSFWSGIAIAFLCGSIEPAWGYAAVCALSLVQLSMLGAPGASVFLLIHYATILTYFSLAPAMQIAADVSFWDTGVIGPVAHMQALTLLLLYMAGVEAARFGMRDTPALAPADAGHQMQSAGVAHPALLLLSGAISAFASLFIRPDLNFIARGIPGADESLPVDYIVYSTLPKLIVLICFVALTIHAVRRRTVWSWCAAGLALAMAAFAANPVNTARQVLLIGLLPLFIHALGRGWRWTLALLIFGAIAGLGPVLNLVSRGTFWGESLTTFPYSQDFDAMYVVAGIIERASEPELGWGRYLLSAFSFILPRDLKLFPDFDPLGWPAILGNFSQANLSLPPFTTAYFDFGLAGPVMFGLAISAGFRVLDRMVDPRAALSGSYLCALVLLAAYVPFLRGPILGWGPFAASGLIAALLAGLLSSRFRPVRRRAAPYASGAA</sequence>
<evidence type="ECO:0000313" key="2">
    <source>
        <dbReference type="EMBL" id="KLN58518.1"/>
    </source>
</evidence>
<feature type="transmembrane region" description="Helical" evidence="1">
    <location>
        <begin position="194"/>
        <end position="212"/>
    </location>
</feature>
<dbReference type="Proteomes" id="UP000035170">
    <property type="component" value="Unassembled WGS sequence"/>
</dbReference>
<feature type="transmembrane region" description="Helical" evidence="1">
    <location>
        <begin position="218"/>
        <end position="235"/>
    </location>
</feature>
<protein>
    <recommendedName>
        <fullName evidence="4">Oligosaccharide repeat unit polymerase</fullName>
    </recommendedName>
</protein>
<keyword evidence="1" id="KW-0472">Membrane</keyword>
<gene>
    <name evidence="2" type="ORF">VPARA_02400</name>
</gene>
<accession>A0A0H2M860</accession>
<evidence type="ECO:0000313" key="3">
    <source>
        <dbReference type="Proteomes" id="UP000035170"/>
    </source>
</evidence>
<evidence type="ECO:0000256" key="1">
    <source>
        <dbReference type="SAM" id="Phobius"/>
    </source>
</evidence>
<name>A0A0H2M860_VARPD</name>
<feature type="transmembrane region" description="Helical" evidence="1">
    <location>
        <begin position="167"/>
        <end position="187"/>
    </location>
</feature>
<evidence type="ECO:0008006" key="4">
    <source>
        <dbReference type="Google" id="ProtNLM"/>
    </source>
</evidence>
<feature type="transmembrane region" description="Helical" evidence="1">
    <location>
        <begin position="378"/>
        <end position="396"/>
    </location>
</feature>
<dbReference type="EMBL" id="JZWI01000002">
    <property type="protein sequence ID" value="KLN58518.1"/>
    <property type="molecule type" value="Genomic_DNA"/>
</dbReference>
<dbReference type="PATRIC" id="fig|34073.19.peg.241"/>
<feature type="transmembrane region" description="Helical" evidence="1">
    <location>
        <begin position="36"/>
        <end position="59"/>
    </location>
</feature>
<organism evidence="2 3">
    <name type="scientific">Variovorax paradoxus</name>
    <dbReference type="NCBI Taxonomy" id="34073"/>
    <lineage>
        <taxon>Bacteria</taxon>
        <taxon>Pseudomonadati</taxon>
        <taxon>Pseudomonadota</taxon>
        <taxon>Betaproteobacteria</taxon>
        <taxon>Burkholderiales</taxon>
        <taxon>Comamonadaceae</taxon>
        <taxon>Variovorax</taxon>
    </lineage>
</organism>
<dbReference type="AlphaFoldDB" id="A0A0H2M860"/>
<feature type="transmembrane region" description="Helical" evidence="1">
    <location>
        <begin position="242"/>
        <end position="260"/>
    </location>
</feature>
<reference evidence="2 3" key="1">
    <citation type="submission" date="2015-03" db="EMBL/GenBank/DDBJ databases">
        <title>Genome sequence of Variovorax paradoxus TBEA6.</title>
        <authorList>
            <person name="Poehlein A."/>
            <person name="Schuldes J."/>
            <person name="Wuebbeler J.H."/>
            <person name="Hiessl S."/>
            <person name="Steinbuechel A."/>
            <person name="Daniel R."/>
        </authorList>
    </citation>
    <scope>NUCLEOTIDE SEQUENCE [LARGE SCALE GENOMIC DNA]</scope>
    <source>
        <strain evidence="2 3">TBEA6</strain>
    </source>
</reference>
<proteinExistence type="predicted"/>
<feature type="transmembrane region" description="Helical" evidence="1">
    <location>
        <begin position="402"/>
        <end position="421"/>
    </location>
</feature>